<accession>A0A1H8EAJ9</accession>
<dbReference type="EMBL" id="FODD01000002">
    <property type="protein sequence ID" value="SEN16512.1"/>
    <property type="molecule type" value="Genomic_DNA"/>
</dbReference>
<evidence type="ECO:0000259" key="2">
    <source>
        <dbReference type="Pfam" id="PF00931"/>
    </source>
</evidence>
<dbReference type="SUPFAM" id="SSF48452">
    <property type="entry name" value="TPR-like"/>
    <property type="match status" value="3"/>
</dbReference>
<dbReference type="InterPro" id="IPR053137">
    <property type="entry name" value="NLR-like"/>
</dbReference>
<dbReference type="Pfam" id="PF00931">
    <property type="entry name" value="NB-ARC"/>
    <property type="match status" value="1"/>
</dbReference>
<dbReference type="GO" id="GO:0043531">
    <property type="term" value="F:ADP binding"/>
    <property type="evidence" value="ECO:0007669"/>
    <property type="project" value="InterPro"/>
</dbReference>
<name>A0A1H8EAJ9_9ACTN</name>
<dbReference type="NCBIfam" id="NF040586">
    <property type="entry name" value="FxSxx_TPR"/>
    <property type="match status" value="1"/>
</dbReference>
<dbReference type="Proteomes" id="UP000181951">
    <property type="component" value="Unassembled WGS sequence"/>
</dbReference>
<dbReference type="InterPro" id="IPR027417">
    <property type="entry name" value="P-loop_NTPase"/>
</dbReference>
<dbReference type="InterPro" id="IPR002182">
    <property type="entry name" value="NB-ARC"/>
</dbReference>
<keyword evidence="5" id="KW-1185">Reference proteome</keyword>
<dbReference type="OrthoDB" id="580767at2"/>
<proteinExistence type="predicted"/>
<feature type="region of interest" description="Disordered" evidence="1">
    <location>
        <begin position="426"/>
        <end position="489"/>
    </location>
</feature>
<dbReference type="InterPro" id="IPR011990">
    <property type="entry name" value="TPR-like_helical_dom_sf"/>
</dbReference>
<evidence type="ECO:0000313" key="4">
    <source>
        <dbReference type="EMBL" id="SEN16512.1"/>
    </source>
</evidence>
<dbReference type="Pfam" id="PF13424">
    <property type="entry name" value="TPR_12"/>
    <property type="match status" value="3"/>
</dbReference>
<feature type="domain" description="NB-ARC" evidence="2">
    <location>
        <begin position="517"/>
        <end position="650"/>
    </location>
</feature>
<dbReference type="PANTHER" id="PTHR46082">
    <property type="entry name" value="ATP/GTP-BINDING PROTEIN-RELATED"/>
    <property type="match status" value="1"/>
</dbReference>
<dbReference type="NCBIfam" id="NF041121">
    <property type="entry name" value="SAV_2336_NTERM"/>
    <property type="match status" value="1"/>
</dbReference>
<dbReference type="PANTHER" id="PTHR46082:SF6">
    <property type="entry name" value="AAA+ ATPASE DOMAIN-CONTAINING PROTEIN-RELATED"/>
    <property type="match status" value="1"/>
</dbReference>
<feature type="compositionally biased region" description="Polar residues" evidence="1">
    <location>
        <begin position="466"/>
        <end position="479"/>
    </location>
</feature>
<dbReference type="Gene3D" id="3.40.50.300">
    <property type="entry name" value="P-loop containing nucleotide triphosphate hydrolases"/>
    <property type="match status" value="1"/>
</dbReference>
<evidence type="ECO:0000259" key="3">
    <source>
        <dbReference type="Pfam" id="PF25000"/>
    </source>
</evidence>
<dbReference type="Gene3D" id="1.25.40.10">
    <property type="entry name" value="Tetratricopeptide repeat domain"/>
    <property type="match status" value="2"/>
</dbReference>
<dbReference type="InterPro" id="IPR056681">
    <property type="entry name" value="DUF7779"/>
</dbReference>
<dbReference type="InterPro" id="IPR047738">
    <property type="entry name" value="SAV_2336-like_N"/>
</dbReference>
<feature type="domain" description="DUF7779" evidence="3">
    <location>
        <begin position="727"/>
        <end position="816"/>
    </location>
</feature>
<gene>
    <name evidence="4" type="ORF">SAMN05216267_1002104</name>
</gene>
<sequence length="1316" mass="145175">MRGDDGQRVAPVAQAPSQALRALGPLKPPRGRARAELVVVVDAHPTMQVWSEWVTEAVAELARQDTWSGVETVDLLGTDETGTGRARLARPLPEPRGRHRLVLVMTDGLATGWLADAVSPLLRAWGRSGPVAVLNPLPQRLWFRTGLDVARVRLQAPRPWAPNSDLRWELRETPLDPPRPEPESGEAAVVVPVLEATDRWLAAWADLVGRPSSGWCELSAMRATEWKRRPDAARAVPWLEDILDPSSAVPAAERVSDFRAASSPTSFALATRLAAAPLTAPVMRSLTATMPGAGPEHLSELLMSGLVRRGPVDDDGDEVAFTFAPGIREELLALGRRSETVRVLHDVRVLLGDDPPSGSDRQPVLPPGSEPLDTLVMPTVSGRNIAFLRIELAALRALSGRFRQRAGMLAGVLNWYDQHHTVDLTKRNGPLSGVSPFRPDRHPPGRGAPESDANNTPKGAAMATLPQPTTEGQRTSQQPRVWGNVPPRNPNFTGRAHLLALLSERLREGTTTVLPEAIHGMGGVGKTQLAIEYAYLHQSEYDIVWWIPAERPGQIGQALVELAQRLGLETSMEANIAGPAVREALREGRPYSRWLLIFDNADDPERVRHYFPTGGNGTILVTSRNRRWDRVGSSLEVDVFIREESKELLTRSGPPLSDEEADRLAAALGDLPLALEQAAAWRAETGMPASEYLRLFESKRTELLEVSPPPDYQLPVAAAWNVSLDHLETRSPAALRLLQLCSYFAPDPIARSIFTGLGNSSIVPELDAVLNDPMRLARAIREISRYSLARIDHRTNSIEMHRLVQLVLNNRMTPEEQRRMRQGAHTLLAAADPKSPVTATNWPRYAELYGHVIASNAIESDQPWVRQLVMNIAEYLYYWGDHDVALDFSEQAWKTWRSVFGDEDQQTRLMGQWLCFMYWVVGRYRDAAHLIGELREIYDRTAPPGGEDTREDALKALNLEAAVRRVEGDFAAGARLDELAYERSRRAFGEDDPDTLNSAHNLGVSLRLIGDFRRALALDERTLEMKTRLFGRDDQRTLITERSFAIDIQETGDYVGARTRQQVVLDGFRNMFGPGNPTTIRAIRELSEACRKEGDHAASLELANEAYALFTRRYGDTHPQSLATALTVSIALRQSGELEAARDRGVKAAQRYRSIFDPHHPHVLSADVDLAVTLRLLGQAEEARRLDETALMLLTERLGASHPIPLACAINLASDLSALGDIDGARELGRRTLELCRSALGEDHPTTLVCAANLALDLTLAGAEAESAALRADTLERMERVLDAPRLNSPSAAPHPATEQMKAGLRANCDIDPMPL</sequence>
<dbReference type="RefSeq" id="WP_107485323.1">
    <property type="nucleotide sequence ID" value="NZ_FODD01000002.1"/>
</dbReference>
<organism evidence="4 5">
    <name type="scientific">Actinacidiphila rubida</name>
    <dbReference type="NCBI Taxonomy" id="310780"/>
    <lineage>
        <taxon>Bacteria</taxon>
        <taxon>Bacillati</taxon>
        <taxon>Actinomycetota</taxon>
        <taxon>Actinomycetes</taxon>
        <taxon>Kitasatosporales</taxon>
        <taxon>Streptomycetaceae</taxon>
        <taxon>Actinacidiphila</taxon>
    </lineage>
</organism>
<dbReference type="Pfam" id="PF25000">
    <property type="entry name" value="DUF7779"/>
    <property type="match status" value="1"/>
</dbReference>
<dbReference type="STRING" id="310780.SAMN05216267_1002104"/>
<feature type="region of interest" description="Disordered" evidence="1">
    <location>
        <begin position="353"/>
        <end position="373"/>
    </location>
</feature>
<evidence type="ECO:0000256" key="1">
    <source>
        <dbReference type="SAM" id="MobiDB-lite"/>
    </source>
</evidence>
<protein>
    <submittedName>
        <fullName evidence="4">NB-ARC domain-containing protein</fullName>
    </submittedName>
</protein>
<dbReference type="SUPFAM" id="SSF52540">
    <property type="entry name" value="P-loop containing nucleoside triphosphate hydrolases"/>
    <property type="match status" value="1"/>
</dbReference>
<reference evidence="4 5" key="1">
    <citation type="submission" date="2016-10" db="EMBL/GenBank/DDBJ databases">
        <authorList>
            <person name="de Groot N.N."/>
        </authorList>
    </citation>
    <scope>NUCLEOTIDE SEQUENCE [LARGE SCALE GENOMIC DNA]</scope>
    <source>
        <strain evidence="4 5">CGMCC 4.2026</strain>
    </source>
</reference>
<evidence type="ECO:0000313" key="5">
    <source>
        <dbReference type="Proteomes" id="UP000181951"/>
    </source>
</evidence>